<accession>A0A1G5WRL7</accession>
<dbReference type="InterPro" id="IPR016047">
    <property type="entry name" value="M23ase_b-sheet_dom"/>
</dbReference>
<dbReference type="RefSeq" id="WP_175454173.1">
    <property type="nucleotide sequence ID" value="NZ_FMXE01000007.1"/>
</dbReference>
<dbReference type="Gene3D" id="2.70.70.10">
    <property type="entry name" value="Glucose Permease (Domain IIA)"/>
    <property type="match status" value="1"/>
</dbReference>
<protein>
    <submittedName>
        <fullName evidence="2">Peptidase family M23</fullName>
    </submittedName>
</protein>
<evidence type="ECO:0000313" key="2">
    <source>
        <dbReference type="EMBL" id="SDA60564.1"/>
    </source>
</evidence>
<name>A0A1G5WRL7_9BACT</name>
<dbReference type="Pfam" id="PF01551">
    <property type="entry name" value="Peptidase_M23"/>
    <property type="match status" value="1"/>
</dbReference>
<reference evidence="3" key="1">
    <citation type="submission" date="2016-10" db="EMBL/GenBank/DDBJ databases">
        <authorList>
            <person name="Varghese N."/>
            <person name="Submissions S."/>
        </authorList>
    </citation>
    <scope>NUCLEOTIDE SEQUENCE [LARGE SCALE GENOMIC DNA]</scope>
    <source>
        <strain evidence="3">DSM 22703</strain>
    </source>
</reference>
<dbReference type="InterPro" id="IPR011055">
    <property type="entry name" value="Dup_hybrid_motif"/>
</dbReference>
<dbReference type="SUPFAM" id="SSF51261">
    <property type="entry name" value="Duplicated hybrid motif"/>
    <property type="match status" value="1"/>
</dbReference>
<organism evidence="2 3">
    <name type="scientific">Algoriphagus alkaliphilus</name>
    <dbReference type="NCBI Taxonomy" id="279824"/>
    <lineage>
        <taxon>Bacteria</taxon>
        <taxon>Pseudomonadati</taxon>
        <taxon>Bacteroidota</taxon>
        <taxon>Cytophagia</taxon>
        <taxon>Cytophagales</taxon>
        <taxon>Cyclobacteriaceae</taxon>
        <taxon>Algoriphagus</taxon>
    </lineage>
</organism>
<evidence type="ECO:0000259" key="1">
    <source>
        <dbReference type="Pfam" id="PF01551"/>
    </source>
</evidence>
<proteinExistence type="predicted"/>
<feature type="domain" description="M23ase beta-sheet core" evidence="1">
    <location>
        <begin position="20"/>
        <end position="112"/>
    </location>
</feature>
<dbReference type="AlphaFoldDB" id="A0A1G5WRL7"/>
<dbReference type="CDD" id="cd12797">
    <property type="entry name" value="M23_peptidase"/>
    <property type="match status" value="1"/>
</dbReference>
<gene>
    <name evidence="2" type="ORF">SAMN03080617_01259</name>
</gene>
<dbReference type="STRING" id="279824.SAMN03080617_01259"/>
<dbReference type="EMBL" id="FMXE01000007">
    <property type="protein sequence ID" value="SDA60564.1"/>
    <property type="molecule type" value="Genomic_DNA"/>
</dbReference>
<evidence type="ECO:0000313" key="3">
    <source>
        <dbReference type="Proteomes" id="UP000198756"/>
    </source>
</evidence>
<sequence>MNHNIAETLKKEWGYETYVGISFNFEQPTAIVAPGKGVIAEMKMDFMSEKENLKFSAEENYTEIYHEDGTITRLVILKAGSEKVEVGDVVLPGQILAESGGENYHQGPHVRMVNQKTVKEGTDKFKYTYFPVVFASSEGNIEIKGLSGLTGIHPKEKVLMLELSKE</sequence>
<dbReference type="Proteomes" id="UP000198756">
    <property type="component" value="Unassembled WGS sequence"/>
</dbReference>
<keyword evidence="3" id="KW-1185">Reference proteome</keyword>